<comment type="caution">
    <text evidence="9">The sequence shown here is derived from an EMBL/GenBank/DDBJ whole genome shotgun (WGS) entry which is preliminary data.</text>
</comment>
<reference evidence="9" key="1">
    <citation type="submission" date="2020-09" db="EMBL/GenBank/DDBJ databases">
        <title>Bosea spartocytisi sp. nov. a root nodule endophyte of Spartocytisus supranubius in the high mountain ecosystem fo the Teide National Park (Canary Islands, Spain).</title>
        <authorList>
            <person name="Pulido-Suarez L."/>
            <person name="Peix A."/>
            <person name="Igual J.M."/>
            <person name="Socas-Perez N."/>
            <person name="Velazquez E."/>
            <person name="Flores-Felix J.D."/>
            <person name="Leon-Barrios M."/>
        </authorList>
    </citation>
    <scope>NUCLEOTIDE SEQUENCE</scope>
    <source>
        <strain evidence="9">SSUT16</strain>
    </source>
</reference>
<dbReference type="SUPFAM" id="SSF53383">
    <property type="entry name" value="PLP-dependent transferases"/>
    <property type="match status" value="1"/>
</dbReference>
<comment type="similarity">
    <text evidence="2 7">Belongs to the class-I pyridoxal-phosphate-dependent aminotransferase family.</text>
</comment>
<keyword evidence="5" id="KW-0663">Pyridoxal phosphate</keyword>
<dbReference type="Pfam" id="PF00155">
    <property type="entry name" value="Aminotran_1_2"/>
    <property type="match status" value="1"/>
</dbReference>
<evidence type="ECO:0000256" key="5">
    <source>
        <dbReference type="ARBA" id="ARBA00022898"/>
    </source>
</evidence>
<keyword evidence="3 7" id="KW-0032">Aminotransferase</keyword>
<dbReference type="PANTHER" id="PTHR46383:SF1">
    <property type="entry name" value="ASPARTATE AMINOTRANSFERASE"/>
    <property type="match status" value="1"/>
</dbReference>
<accession>A0A927E801</accession>
<dbReference type="CDD" id="cd00609">
    <property type="entry name" value="AAT_like"/>
    <property type="match status" value="1"/>
</dbReference>
<sequence>MPTLPPAALNPDLIDTGTPPIPEAQGWARSYDGRHGPLIDLSQAVPGSAPPEALLRKLAEAAAEPGSARYGGITGDAALREAYAAEIAGIYGAPFTPAEIAITSGCNQAYVVTMMALARAGDNVLLPTPWYFNHEMTLTMLGVEARPLPCTPESGFVPDVATAEALIDERTRAIVLVTPNNPTGAVYPPQTIAAFAALCARRGLWLVLDETYRDFLPEGLARPHEVFSASDWQDSVIGLYSFSKAYAVPGWRLGAITAGEQVLAQIGKVLDCVQISPVRAGQAAVTWGIDGIRDWRERNRAEINTRAGLFRETLAPLNGWRVLSAGAYFAYVAHPFAGAKAAEIVRRLAQERGVLALPGPYFGPGQENHLRIAIANVAADRIGLLGERLRDFSFYHDPNAVIPDKPR</sequence>
<dbReference type="GO" id="GO:0030170">
    <property type="term" value="F:pyridoxal phosphate binding"/>
    <property type="evidence" value="ECO:0007669"/>
    <property type="project" value="InterPro"/>
</dbReference>
<comment type="cofactor">
    <cofactor evidence="1 7">
        <name>pyridoxal 5'-phosphate</name>
        <dbReference type="ChEBI" id="CHEBI:597326"/>
    </cofactor>
</comment>
<gene>
    <name evidence="9" type="ORF">IED13_12015</name>
</gene>
<feature type="domain" description="Aminotransferase class I/classII large" evidence="8">
    <location>
        <begin position="39"/>
        <end position="382"/>
    </location>
</feature>
<dbReference type="InterPro" id="IPR015424">
    <property type="entry name" value="PyrdxlP-dep_Trfase"/>
</dbReference>
<dbReference type="Proteomes" id="UP000619295">
    <property type="component" value="Unassembled WGS sequence"/>
</dbReference>
<dbReference type="GO" id="GO:0006520">
    <property type="term" value="P:amino acid metabolic process"/>
    <property type="evidence" value="ECO:0007669"/>
    <property type="project" value="InterPro"/>
</dbReference>
<dbReference type="PANTHER" id="PTHR46383">
    <property type="entry name" value="ASPARTATE AMINOTRANSFERASE"/>
    <property type="match status" value="1"/>
</dbReference>
<dbReference type="InterPro" id="IPR004838">
    <property type="entry name" value="NHTrfase_class1_PyrdxlP-BS"/>
</dbReference>
<proteinExistence type="inferred from homology"/>
<evidence type="ECO:0000256" key="3">
    <source>
        <dbReference type="ARBA" id="ARBA00022576"/>
    </source>
</evidence>
<organism evidence="9 10">
    <name type="scientific">Bosea spartocytisi</name>
    <dbReference type="NCBI Taxonomy" id="2773451"/>
    <lineage>
        <taxon>Bacteria</taxon>
        <taxon>Pseudomonadati</taxon>
        <taxon>Pseudomonadota</taxon>
        <taxon>Alphaproteobacteria</taxon>
        <taxon>Hyphomicrobiales</taxon>
        <taxon>Boseaceae</taxon>
        <taxon>Bosea</taxon>
    </lineage>
</organism>
<name>A0A927E801_9HYPH</name>
<dbReference type="InterPro" id="IPR015421">
    <property type="entry name" value="PyrdxlP-dep_Trfase_major"/>
</dbReference>
<evidence type="ECO:0000256" key="7">
    <source>
        <dbReference type="RuleBase" id="RU000481"/>
    </source>
</evidence>
<evidence type="ECO:0000256" key="1">
    <source>
        <dbReference type="ARBA" id="ARBA00001933"/>
    </source>
</evidence>
<dbReference type="GO" id="GO:0004069">
    <property type="term" value="F:L-aspartate:2-oxoglutarate aminotransferase activity"/>
    <property type="evidence" value="ECO:0007669"/>
    <property type="project" value="UniProtKB-EC"/>
</dbReference>
<evidence type="ECO:0000256" key="2">
    <source>
        <dbReference type="ARBA" id="ARBA00007441"/>
    </source>
</evidence>
<dbReference type="PROSITE" id="PS00105">
    <property type="entry name" value="AA_TRANSFER_CLASS_1"/>
    <property type="match status" value="1"/>
</dbReference>
<dbReference type="InterPro" id="IPR004839">
    <property type="entry name" value="Aminotransferase_I/II_large"/>
</dbReference>
<dbReference type="EMBL" id="JACXWY010000006">
    <property type="protein sequence ID" value="MBD3846423.1"/>
    <property type="molecule type" value="Genomic_DNA"/>
</dbReference>
<keyword evidence="4 7" id="KW-0808">Transferase</keyword>
<dbReference type="AlphaFoldDB" id="A0A927E801"/>
<evidence type="ECO:0000256" key="6">
    <source>
        <dbReference type="ARBA" id="ARBA00049185"/>
    </source>
</evidence>
<keyword evidence="10" id="KW-1185">Reference proteome</keyword>
<evidence type="ECO:0000256" key="4">
    <source>
        <dbReference type="ARBA" id="ARBA00022679"/>
    </source>
</evidence>
<evidence type="ECO:0000259" key="8">
    <source>
        <dbReference type="Pfam" id="PF00155"/>
    </source>
</evidence>
<dbReference type="Gene3D" id="3.40.640.10">
    <property type="entry name" value="Type I PLP-dependent aspartate aminotransferase-like (Major domain)"/>
    <property type="match status" value="1"/>
</dbReference>
<evidence type="ECO:0000313" key="9">
    <source>
        <dbReference type="EMBL" id="MBD3846423.1"/>
    </source>
</evidence>
<dbReference type="InterPro" id="IPR050596">
    <property type="entry name" value="AspAT/PAT-like"/>
</dbReference>
<protein>
    <recommendedName>
        <fullName evidence="7">Aminotransferase</fullName>
        <ecNumber evidence="7">2.6.1.-</ecNumber>
    </recommendedName>
</protein>
<dbReference type="RefSeq" id="WP_191124299.1">
    <property type="nucleotide sequence ID" value="NZ_JACXWY010000006.1"/>
</dbReference>
<comment type="catalytic activity">
    <reaction evidence="6">
        <text>L-aspartate + 2-oxoglutarate = oxaloacetate + L-glutamate</text>
        <dbReference type="Rhea" id="RHEA:21824"/>
        <dbReference type="ChEBI" id="CHEBI:16452"/>
        <dbReference type="ChEBI" id="CHEBI:16810"/>
        <dbReference type="ChEBI" id="CHEBI:29985"/>
        <dbReference type="ChEBI" id="CHEBI:29991"/>
        <dbReference type="EC" id="2.6.1.1"/>
    </reaction>
</comment>
<dbReference type="NCBIfam" id="NF005732">
    <property type="entry name" value="PRK07550.1"/>
    <property type="match status" value="1"/>
</dbReference>
<dbReference type="EC" id="2.6.1.-" evidence="7"/>
<evidence type="ECO:0000313" key="10">
    <source>
        <dbReference type="Proteomes" id="UP000619295"/>
    </source>
</evidence>